<name>A0A653AB21_9BACT</name>
<sequence>MLLIQNLHCIPLSFKGKNIKIPLEKSLEGKFLHSCFVLSSEEDCVIFSPYKNEMLTQLFDNEHLHFFLSLNDETKKHEINNAFFSIKNYNVKFSPFKINKEIDTEKSFFFSESTFENAGANTSLYFTWGEKEKKYFDKKISEQAEFQLTKNANTVTFLNEFVNSELLKGKKIKKIGCKINESYSPAYLDIICKDGRKMEYIPASLLQLPDEFEIFFDNIEIDLEKSRFLIPTFNEKEYKYEIRFGW</sequence>
<accession>A0A653AB21</accession>
<proteinExistence type="predicted"/>
<gene>
    <name evidence="1" type="ORF">TRIP_D300112</name>
</gene>
<dbReference type="EMBL" id="UPXZ01000024">
    <property type="protein sequence ID" value="VBB45180.1"/>
    <property type="molecule type" value="Genomic_DNA"/>
</dbReference>
<protein>
    <submittedName>
        <fullName evidence="1">Uncharacterized protein</fullName>
    </submittedName>
</protein>
<reference evidence="1" key="1">
    <citation type="submission" date="2018-07" db="EMBL/GenBank/DDBJ databases">
        <authorList>
            <consortium name="Genoscope - CEA"/>
            <person name="William W."/>
        </authorList>
    </citation>
    <scope>NUCLEOTIDE SEQUENCE</scope>
    <source>
        <strain evidence="1">IK1</strain>
    </source>
</reference>
<organism evidence="1">
    <name type="scientific">uncultured Paludibacter sp</name>
    <dbReference type="NCBI Taxonomy" id="497635"/>
    <lineage>
        <taxon>Bacteria</taxon>
        <taxon>Pseudomonadati</taxon>
        <taxon>Bacteroidota</taxon>
        <taxon>Bacteroidia</taxon>
        <taxon>Bacteroidales</taxon>
        <taxon>Paludibacteraceae</taxon>
        <taxon>Paludibacter</taxon>
        <taxon>environmental samples</taxon>
    </lineage>
</organism>
<evidence type="ECO:0000313" key="1">
    <source>
        <dbReference type="EMBL" id="VBB45180.1"/>
    </source>
</evidence>
<dbReference type="AlphaFoldDB" id="A0A653AB21"/>